<proteinExistence type="predicted"/>
<dbReference type="SUPFAM" id="SSF102886">
    <property type="entry name" value="Coproporphyrinogen III oxidase"/>
    <property type="match status" value="1"/>
</dbReference>
<dbReference type="PANTHER" id="PTHR10755">
    <property type="entry name" value="COPROPORPHYRINOGEN III OXIDASE, MITOCHONDRIAL"/>
    <property type="match status" value="1"/>
</dbReference>
<dbReference type="PRINTS" id="PR00073">
    <property type="entry name" value="COPRGNOXDASE"/>
</dbReference>
<comment type="caution">
    <text evidence="2">The sequence shown here is derived from an EMBL/GenBank/DDBJ whole genome shotgun (WGS) entry which is preliminary data.</text>
</comment>
<name>A0ABR2YNE2_9CHLO</name>
<accession>A0ABR2YNE2</accession>
<dbReference type="Pfam" id="PF01218">
    <property type="entry name" value="Coprogen_oxidas"/>
    <property type="match status" value="2"/>
</dbReference>
<organism evidence="2 3">
    <name type="scientific">Coccomyxa subellipsoidea</name>
    <dbReference type="NCBI Taxonomy" id="248742"/>
    <lineage>
        <taxon>Eukaryota</taxon>
        <taxon>Viridiplantae</taxon>
        <taxon>Chlorophyta</taxon>
        <taxon>core chlorophytes</taxon>
        <taxon>Trebouxiophyceae</taxon>
        <taxon>Trebouxiophyceae incertae sedis</taxon>
        <taxon>Coccomyxaceae</taxon>
        <taxon>Coccomyxa</taxon>
    </lineage>
</organism>
<keyword evidence="3" id="KW-1185">Reference proteome</keyword>
<evidence type="ECO:0000313" key="2">
    <source>
        <dbReference type="EMBL" id="KAK9908426.1"/>
    </source>
</evidence>
<dbReference type="EMBL" id="JALJOT010000008">
    <property type="protein sequence ID" value="KAK9908426.1"/>
    <property type="molecule type" value="Genomic_DNA"/>
</dbReference>
<dbReference type="PANTHER" id="PTHR10755:SF3">
    <property type="entry name" value="COPROPORPHYRINOGEN OXIDASE"/>
    <property type="match status" value="1"/>
</dbReference>
<evidence type="ECO:0000313" key="3">
    <source>
        <dbReference type="Proteomes" id="UP001491310"/>
    </source>
</evidence>
<dbReference type="InterPro" id="IPR001260">
    <property type="entry name" value="Coprogen_oxidase_aer"/>
</dbReference>
<gene>
    <name evidence="2" type="ORF">WJX75_007683</name>
</gene>
<evidence type="ECO:0008006" key="4">
    <source>
        <dbReference type="Google" id="ProtNLM"/>
    </source>
</evidence>
<protein>
    <recommendedName>
        <fullName evidence="4">Coproporphyrinogen oxidase</fullName>
    </recommendedName>
</protein>
<dbReference type="Gene3D" id="3.40.1500.10">
    <property type="entry name" value="Coproporphyrinogen III oxidase, aerobic"/>
    <property type="match status" value="2"/>
</dbReference>
<dbReference type="InterPro" id="IPR036406">
    <property type="entry name" value="Coprogen_oxidase_aer_sf"/>
</dbReference>
<evidence type="ECO:0000256" key="1">
    <source>
        <dbReference type="ARBA" id="ARBA00049102"/>
    </source>
</evidence>
<comment type="catalytic activity">
    <reaction evidence="1">
        <text>coproporphyrinogen III + O2 + 2 H(+) = protoporphyrinogen IX + 2 CO2 + 2 H2O</text>
        <dbReference type="Rhea" id="RHEA:18257"/>
        <dbReference type="ChEBI" id="CHEBI:15377"/>
        <dbReference type="ChEBI" id="CHEBI:15378"/>
        <dbReference type="ChEBI" id="CHEBI:15379"/>
        <dbReference type="ChEBI" id="CHEBI:16526"/>
        <dbReference type="ChEBI" id="CHEBI:57307"/>
        <dbReference type="ChEBI" id="CHEBI:57309"/>
        <dbReference type="EC" id="1.3.3.3"/>
    </reaction>
</comment>
<dbReference type="Proteomes" id="UP001491310">
    <property type="component" value="Unassembled WGS sequence"/>
</dbReference>
<sequence>MTAVLEGGDLLEKAAVNVSIVQGTLTAERAKAMSSRGRGIDPDGGQAYSAAALSLVYHPAHPFVPTLRADVRRFQVGDQDTLYAKYKEWCDSYFYLPAWKEHRGIGGIFFDDLAAEQSSFDVEQFVHDVAGGILPSWQPIAERRRTEIFSEQQRQWQLQRRGAYVCFNTLYDRGFRFGLNGGRIESLLVSFPPLVAWNYKVVPKEGSQEDALLHVLRQPRDWVQHER</sequence>
<reference evidence="2 3" key="1">
    <citation type="journal article" date="2024" name="Nat. Commun.">
        <title>Phylogenomics reveals the evolutionary origins of lichenization in chlorophyte algae.</title>
        <authorList>
            <person name="Puginier C."/>
            <person name="Libourel C."/>
            <person name="Otte J."/>
            <person name="Skaloud P."/>
            <person name="Haon M."/>
            <person name="Grisel S."/>
            <person name="Petersen M."/>
            <person name="Berrin J.G."/>
            <person name="Delaux P.M."/>
            <person name="Dal Grande F."/>
            <person name="Keller J."/>
        </authorList>
    </citation>
    <scope>NUCLEOTIDE SEQUENCE [LARGE SCALE GENOMIC DNA]</scope>
    <source>
        <strain evidence="2 3">SAG 216-7</strain>
    </source>
</reference>